<dbReference type="RefSeq" id="WP_123693385.1">
    <property type="nucleotide sequence ID" value="NZ_AP019700.1"/>
</dbReference>
<dbReference type="AlphaFoldDB" id="A0A3N1KZA8"/>
<accession>A0A3N1KZA8</accession>
<dbReference type="Proteomes" id="UP000278222">
    <property type="component" value="Unassembled WGS sequence"/>
</dbReference>
<dbReference type="EMBL" id="RJKX01000016">
    <property type="protein sequence ID" value="ROP83648.1"/>
    <property type="molecule type" value="Genomic_DNA"/>
</dbReference>
<name>A0A3N1KZA8_9PROT</name>
<dbReference type="OrthoDB" id="9778801at2"/>
<evidence type="ECO:0000313" key="2">
    <source>
        <dbReference type="Proteomes" id="UP000278222"/>
    </source>
</evidence>
<keyword evidence="2" id="KW-1185">Reference proteome</keyword>
<evidence type="ECO:0000313" key="1">
    <source>
        <dbReference type="EMBL" id="ROP83648.1"/>
    </source>
</evidence>
<reference evidence="1 2" key="1">
    <citation type="submission" date="2018-11" db="EMBL/GenBank/DDBJ databases">
        <title>Genomic Encyclopedia of Type Strains, Phase IV (KMG-IV): sequencing the most valuable type-strain genomes for metagenomic binning, comparative biology and taxonomic classification.</title>
        <authorList>
            <person name="Goeker M."/>
        </authorList>
    </citation>
    <scope>NUCLEOTIDE SEQUENCE [LARGE SCALE GENOMIC DNA]</scope>
    <source>
        <strain evidence="1 2">DSM 5900</strain>
    </source>
</reference>
<proteinExistence type="predicted"/>
<dbReference type="PANTHER" id="PTHR33973:SF4">
    <property type="entry name" value="OS07G0153300 PROTEIN"/>
    <property type="match status" value="1"/>
</dbReference>
<protein>
    <recommendedName>
        <fullName evidence="3">DUF1365 family protein</fullName>
    </recommendedName>
</protein>
<dbReference type="PANTHER" id="PTHR33973">
    <property type="entry name" value="OS07G0153300 PROTEIN"/>
    <property type="match status" value="1"/>
</dbReference>
<evidence type="ECO:0008006" key="3">
    <source>
        <dbReference type="Google" id="ProtNLM"/>
    </source>
</evidence>
<sequence>MTASALYQGTVAHRRLRPFVHAFRYRVYSLLVDLDELPTLDRNLRLFAYNRAGLFSFHDRDHGPRDGSPLRPWVERQLRQAGLDFTPGPIALLCFPRLLGHVFNPLSVYFCRDGEGALRAILYEVKNTFGQQHGYLLPVAPGEEADGWVRQSQDKHFYVSPFLPMECRYRFRIHAPDERMAILIRQTALENGAQAETLVATLTGQRRPLDDATLGRMALSVPLLTLKVVAAIHWQALRLWWKGARFHRRPDPPATEVTY</sequence>
<dbReference type="Pfam" id="PF07103">
    <property type="entry name" value="DUF1365"/>
    <property type="match status" value="1"/>
</dbReference>
<dbReference type="InterPro" id="IPR010775">
    <property type="entry name" value="DUF1365"/>
</dbReference>
<organism evidence="1 2">
    <name type="scientific">Stella humosa</name>
    <dbReference type="NCBI Taxonomy" id="94"/>
    <lineage>
        <taxon>Bacteria</taxon>
        <taxon>Pseudomonadati</taxon>
        <taxon>Pseudomonadota</taxon>
        <taxon>Alphaproteobacteria</taxon>
        <taxon>Rhodospirillales</taxon>
        <taxon>Stellaceae</taxon>
        <taxon>Stella</taxon>
    </lineage>
</organism>
<comment type="caution">
    <text evidence="1">The sequence shown here is derived from an EMBL/GenBank/DDBJ whole genome shotgun (WGS) entry which is preliminary data.</text>
</comment>
<gene>
    <name evidence="1" type="ORF">EDC65_4297</name>
</gene>